<organism evidence="6 7">
    <name type="scientific">Dimorphilus gyrociliatus</name>
    <dbReference type="NCBI Taxonomy" id="2664684"/>
    <lineage>
        <taxon>Eukaryota</taxon>
        <taxon>Metazoa</taxon>
        <taxon>Spiralia</taxon>
        <taxon>Lophotrochozoa</taxon>
        <taxon>Annelida</taxon>
        <taxon>Polychaeta</taxon>
        <taxon>Polychaeta incertae sedis</taxon>
        <taxon>Dinophilidae</taxon>
        <taxon>Dimorphilus</taxon>
    </lineage>
</organism>
<evidence type="ECO:0000256" key="2">
    <source>
        <dbReference type="SAM" id="Phobius"/>
    </source>
</evidence>
<dbReference type="PROSITE" id="PS50041">
    <property type="entry name" value="C_TYPE_LECTIN_2"/>
    <property type="match status" value="1"/>
</dbReference>
<dbReference type="InterPro" id="IPR016187">
    <property type="entry name" value="CTDL_fold"/>
</dbReference>
<evidence type="ECO:0000256" key="1">
    <source>
        <dbReference type="SAM" id="MobiDB-lite"/>
    </source>
</evidence>
<feature type="compositionally biased region" description="Low complexity" evidence="1">
    <location>
        <begin position="379"/>
        <end position="406"/>
    </location>
</feature>
<dbReference type="PROSITE" id="PS51212">
    <property type="entry name" value="WSC"/>
    <property type="match status" value="1"/>
</dbReference>
<dbReference type="Pfam" id="PF00059">
    <property type="entry name" value="Lectin_C"/>
    <property type="match status" value="1"/>
</dbReference>
<dbReference type="InterPro" id="IPR016186">
    <property type="entry name" value="C-type_lectin-like/link_sf"/>
</dbReference>
<dbReference type="Pfam" id="PF01822">
    <property type="entry name" value="WSC"/>
    <property type="match status" value="1"/>
</dbReference>
<gene>
    <name evidence="6" type="ORF">DGYR_LOCUS5660</name>
</gene>
<dbReference type="AlphaFoldDB" id="A0A7I8VMZ2"/>
<protein>
    <submittedName>
        <fullName evidence="6">DgyrCDS5907</fullName>
    </submittedName>
</protein>
<name>A0A7I8VMZ2_9ANNE</name>
<feature type="signal peptide" evidence="3">
    <location>
        <begin position="1"/>
        <end position="25"/>
    </location>
</feature>
<evidence type="ECO:0000259" key="5">
    <source>
        <dbReference type="PROSITE" id="PS51212"/>
    </source>
</evidence>
<dbReference type="InterPro" id="IPR002889">
    <property type="entry name" value="WSC_carb-bd"/>
</dbReference>
<keyword evidence="2" id="KW-0812">Transmembrane</keyword>
<dbReference type="Proteomes" id="UP000549394">
    <property type="component" value="Unassembled WGS sequence"/>
</dbReference>
<evidence type="ECO:0000259" key="4">
    <source>
        <dbReference type="PROSITE" id="PS50041"/>
    </source>
</evidence>
<dbReference type="SUPFAM" id="SSF56436">
    <property type="entry name" value="C-type lectin-like"/>
    <property type="match status" value="1"/>
</dbReference>
<keyword evidence="2" id="KW-0472">Membrane</keyword>
<keyword evidence="2" id="KW-1133">Transmembrane helix</keyword>
<feature type="transmembrane region" description="Helical" evidence="2">
    <location>
        <begin position="466"/>
        <end position="491"/>
    </location>
</feature>
<feature type="region of interest" description="Disordered" evidence="1">
    <location>
        <begin position="379"/>
        <end position="454"/>
    </location>
</feature>
<dbReference type="PANTHER" id="PTHR45784">
    <property type="entry name" value="C-TYPE LECTIN DOMAIN FAMILY 20 MEMBER A-RELATED"/>
    <property type="match status" value="1"/>
</dbReference>
<dbReference type="EMBL" id="CAJFCJ010000007">
    <property type="protein sequence ID" value="CAD5117096.1"/>
    <property type="molecule type" value="Genomic_DNA"/>
</dbReference>
<comment type="caution">
    <text evidence="6">The sequence shown here is derived from an EMBL/GenBank/DDBJ whole genome shotgun (WGS) entry which is preliminary data.</text>
</comment>
<dbReference type="PANTHER" id="PTHR45784:SF3">
    <property type="entry name" value="C-TYPE LECTIN DOMAIN FAMILY 4 MEMBER K-LIKE-RELATED"/>
    <property type="match status" value="1"/>
</dbReference>
<dbReference type="InterPro" id="IPR001304">
    <property type="entry name" value="C-type_lectin-like"/>
</dbReference>
<feature type="domain" description="WSC" evidence="5">
    <location>
        <begin position="111"/>
        <end position="208"/>
    </location>
</feature>
<evidence type="ECO:0000256" key="3">
    <source>
        <dbReference type="SAM" id="SignalP"/>
    </source>
</evidence>
<sequence length="609" mass="68035">MSTALIFRIRLTLYLVILKFITSHGCENYDNWCLKYVGSTNYNDGLSQCKSQIGNDAFLIHYQANLINKLKDINKSSSNKIWLGYQAIEDQNVGDSFSRPNYWSWSLDHTILYEQGCFQDNSIMPDLDSKYEQILPTQIDPTTCGNICRLKGNKVAGIQNDGGGNICFCSDKYGRYGATSSYYCTIECVTSKKGNCGGAGANIVFYVDGALSKWKKNQPDGSIDSGSACAFTTKNDKLEMSDDDCTSLKGVLCQNGLDTFIYSSTKLSWCEAQNECLKRDMNLIHLNSTEAIENTTAYLDSYGLSGNEEFWVGATRQSWKINGIDRYLTYSNWSVCQPTENLNKVDKACVAINLETGEWTTEKCSENYGVICATDYVTTTNEPTSTPTPKPTTKTTEKPTTTPTKPSTKRSTRRTTKTTTTRDPSRTYPTNPPPETDRPTTQPPDPPTDPQVGFSKKKSSLNFTRFHAGLIVIFVLLILGIFFLILLICYVQNAGFREKFKFNEPWKFAPKDDTARLTANNSTPSVYDDTYDARVDAVKPQSQIYNESAVQALNGKDAADSHRDNPVIGVPTESGAVLRYETKVRRISIRNNEVDDALETVRSRYSTEA</sequence>
<proteinExistence type="predicted"/>
<feature type="domain" description="C-type lectin" evidence="4">
    <location>
        <begin position="255"/>
        <end position="373"/>
    </location>
</feature>
<keyword evidence="7" id="KW-1185">Reference proteome</keyword>
<feature type="compositionally biased region" description="Basic residues" evidence="1">
    <location>
        <begin position="407"/>
        <end position="416"/>
    </location>
</feature>
<reference evidence="6 7" key="1">
    <citation type="submission" date="2020-08" db="EMBL/GenBank/DDBJ databases">
        <authorList>
            <person name="Hejnol A."/>
        </authorList>
    </citation>
    <scope>NUCLEOTIDE SEQUENCE [LARGE SCALE GENOMIC DNA]</scope>
</reference>
<evidence type="ECO:0000313" key="7">
    <source>
        <dbReference type="Proteomes" id="UP000549394"/>
    </source>
</evidence>
<accession>A0A7I8VMZ2</accession>
<dbReference type="Gene3D" id="3.10.100.10">
    <property type="entry name" value="Mannose-Binding Protein A, subunit A"/>
    <property type="match status" value="1"/>
</dbReference>
<evidence type="ECO:0000313" key="6">
    <source>
        <dbReference type="EMBL" id="CAD5117096.1"/>
    </source>
</evidence>
<feature type="compositionally biased region" description="Low complexity" evidence="1">
    <location>
        <begin position="417"/>
        <end position="429"/>
    </location>
</feature>
<dbReference type="OrthoDB" id="10043391at2759"/>
<feature type="chain" id="PRO_5029506319" evidence="3">
    <location>
        <begin position="26"/>
        <end position="609"/>
    </location>
</feature>
<keyword evidence="3" id="KW-0732">Signal</keyword>